<evidence type="ECO:0000256" key="3">
    <source>
        <dbReference type="SAM" id="SignalP"/>
    </source>
</evidence>
<dbReference type="GO" id="GO:0022857">
    <property type="term" value="F:transmembrane transporter activity"/>
    <property type="evidence" value="ECO:0007669"/>
    <property type="project" value="InterPro"/>
</dbReference>
<dbReference type="NCBIfam" id="TIGR01730">
    <property type="entry name" value="RND_mfp"/>
    <property type="match status" value="1"/>
</dbReference>
<organism evidence="8 9">
    <name type="scientific">Lichenicoccus roseus</name>
    <dbReference type="NCBI Taxonomy" id="2683649"/>
    <lineage>
        <taxon>Bacteria</taxon>
        <taxon>Pseudomonadati</taxon>
        <taxon>Pseudomonadota</taxon>
        <taxon>Alphaproteobacteria</taxon>
        <taxon>Acetobacterales</taxon>
        <taxon>Acetobacteraceae</taxon>
        <taxon>Lichenicoccus</taxon>
    </lineage>
</organism>
<evidence type="ECO:0000256" key="1">
    <source>
        <dbReference type="ARBA" id="ARBA00009477"/>
    </source>
</evidence>
<gene>
    <name evidence="8" type="ORF">FE263_12630</name>
</gene>
<comment type="similarity">
    <text evidence="1">Belongs to the membrane fusion protein (MFP) (TC 8.A.1) family.</text>
</comment>
<dbReference type="Pfam" id="PF25944">
    <property type="entry name" value="Beta-barrel_RND"/>
    <property type="match status" value="1"/>
</dbReference>
<dbReference type="Pfam" id="PF25876">
    <property type="entry name" value="HH_MFP_RND"/>
    <property type="match status" value="1"/>
</dbReference>
<proteinExistence type="inferred from homology"/>
<dbReference type="Pfam" id="PF25989">
    <property type="entry name" value="YknX_C"/>
    <property type="match status" value="1"/>
</dbReference>
<dbReference type="AlphaFoldDB" id="A0A5R9J4S2"/>
<dbReference type="Proteomes" id="UP000305654">
    <property type="component" value="Unassembled WGS sequence"/>
</dbReference>
<feature type="domain" description="Multidrug resistance protein MdtA-like beta-barrel" evidence="6">
    <location>
        <begin position="206"/>
        <end position="277"/>
    </location>
</feature>
<evidence type="ECO:0000313" key="9">
    <source>
        <dbReference type="Proteomes" id="UP000305654"/>
    </source>
</evidence>
<dbReference type="SUPFAM" id="SSF111369">
    <property type="entry name" value="HlyD-like secretion proteins"/>
    <property type="match status" value="1"/>
</dbReference>
<dbReference type="Gene3D" id="2.40.420.20">
    <property type="match status" value="1"/>
</dbReference>
<dbReference type="Gene3D" id="2.40.50.100">
    <property type="match status" value="1"/>
</dbReference>
<sequence length="422" mass="43550">MHILSRAAPAVLLACAALGATTGRAAAQGAPPAPAVGVAEVSAKPVTSTNQYVGRIQAIDSVALVARVTAFLEQRLFTEGADVKKGQLLYVLEQGPFQAQVLAQQGNLDQAQANVKNASVNFQRQKALLNTPAGQKQAFDNALATARGNAGNVLTAQGNLQAAQINLAYTEIRAPVDGRITQTAVNEGNVVSPTSGTLATIVTQDPMYVEFPVASRDVVTLQKKYAPSGGLGSAKVKLQLTNGDTYDRDGKLDYVSPTVSANTDTITLRATIANPERGGGDQGGVGTRQLVNGEFVTVLISDPHPVMSLIVPSSAVLSDQQGDYVFTVDAQNKAHRSNIKLGTLQGSQQVVDSGLKDGDHVIVDGVQRVHAGMQVKPEAPQAVVPDPGAASSASSTPAEKSAATQSGNAAPPAAPATTPSRQ</sequence>
<dbReference type="InterPro" id="IPR006143">
    <property type="entry name" value="RND_pump_MFP"/>
</dbReference>
<dbReference type="InterPro" id="IPR058624">
    <property type="entry name" value="MdtA-like_HH"/>
</dbReference>
<feature type="region of interest" description="Disordered" evidence="2">
    <location>
        <begin position="378"/>
        <end position="422"/>
    </location>
</feature>
<evidence type="ECO:0000256" key="2">
    <source>
        <dbReference type="SAM" id="MobiDB-lite"/>
    </source>
</evidence>
<evidence type="ECO:0000313" key="8">
    <source>
        <dbReference type="EMBL" id="TLU71979.1"/>
    </source>
</evidence>
<reference evidence="8 9" key="1">
    <citation type="submission" date="2019-05" db="EMBL/GenBank/DDBJ databases">
        <authorList>
            <person name="Pankratov T."/>
            <person name="Grouzdev D."/>
        </authorList>
    </citation>
    <scope>NUCLEOTIDE SEQUENCE [LARGE SCALE GENOMIC DNA]</scope>
    <source>
        <strain evidence="8 9">KEBCLARHB70R</strain>
    </source>
</reference>
<comment type="caution">
    <text evidence="8">The sequence shown here is derived from an EMBL/GenBank/DDBJ whole genome shotgun (WGS) entry which is preliminary data.</text>
</comment>
<evidence type="ECO:0000259" key="6">
    <source>
        <dbReference type="Pfam" id="PF25944"/>
    </source>
</evidence>
<dbReference type="RefSeq" id="WP_138326386.1">
    <property type="nucleotide sequence ID" value="NZ_VCDI01000004.1"/>
</dbReference>
<dbReference type="Pfam" id="PF25917">
    <property type="entry name" value="BSH_RND"/>
    <property type="match status" value="1"/>
</dbReference>
<dbReference type="Gene3D" id="2.40.30.170">
    <property type="match status" value="1"/>
</dbReference>
<dbReference type="OrthoDB" id="9800613at2"/>
<evidence type="ECO:0000259" key="4">
    <source>
        <dbReference type="Pfam" id="PF25876"/>
    </source>
</evidence>
<keyword evidence="9" id="KW-1185">Reference proteome</keyword>
<dbReference type="PANTHER" id="PTHR30158:SF3">
    <property type="entry name" value="MULTIDRUG EFFLUX PUMP SUBUNIT ACRA-RELATED"/>
    <property type="match status" value="1"/>
</dbReference>
<feature type="domain" description="Multidrug resistance protein MdtA-like barrel-sandwich hybrid" evidence="5">
    <location>
        <begin position="62"/>
        <end position="197"/>
    </location>
</feature>
<dbReference type="InterPro" id="IPR058625">
    <property type="entry name" value="MdtA-like_BSH"/>
</dbReference>
<evidence type="ECO:0000259" key="5">
    <source>
        <dbReference type="Pfam" id="PF25917"/>
    </source>
</evidence>
<dbReference type="InterPro" id="IPR058626">
    <property type="entry name" value="MdtA-like_b-barrel"/>
</dbReference>
<feature type="signal peptide" evidence="3">
    <location>
        <begin position="1"/>
        <end position="27"/>
    </location>
</feature>
<dbReference type="GO" id="GO:0046677">
    <property type="term" value="P:response to antibiotic"/>
    <property type="evidence" value="ECO:0007669"/>
    <property type="project" value="TreeGrafter"/>
</dbReference>
<feature type="domain" description="YknX-like C-terminal permuted SH3-like" evidence="7">
    <location>
        <begin position="309"/>
        <end position="376"/>
    </location>
</feature>
<dbReference type="GO" id="GO:0005886">
    <property type="term" value="C:plasma membrane"/>
    <property type="evidence" value="ECO:0007669"/>
    <property type="project" value="TreeGrafter"/>
</dbReference>
<dbReference type="InterPro" id="IPR058637">
    <property type="entry name" value="YknX-like_C"/>
</dbReference>
<keyword evidence="3" id="KW-0732">Signal</keyword>
<feature type="domain" description="Multidrug resistance protein MdtA-like alpha-helical hairpin" evidence="4">
    <location>
        <begin position="104"/>
        <end position="170"/>
    </location>
</feature>
<dbReference type="EMBL" id="VCDI01000004">
    <property type="protein sequence ID" value="TLU71979.1"/>
    <property type="molecule type" value="Genomic_DNA"/>
</dbReference>
<dbReference type="PANTHER" id="PTHR30158">
    <property type="entry name" value="ACRA/E-RELATED COMPONENT OF DRUG EFFLUX TRANSPORTER"/>
    <property type="match status" value="1"/>
</dbReference>
<evidence type="ECO:0000259" key="7">
    <source>
        <dbReference type="Pfam" id="PF25989"/>
    </source>
</evidence>
<accession>A0A5R9J4S2</accession>
<protein>
    <submittedName>
        <fullName evidence="8">Efflux RND transporter periplasmic adaptor subunit</fullName>
    </submittedName>
</protein>
<feature type="compositionally biased region" description="Low complexity" evidence="2">
    <location>
        <begin position="389"/>
        <end position="422"/>
    </location>
</feature>
<name>A0A5R9J4S2_9PROT</name>
<dbReference type="Gene3D" id="1.10.287.470">
    <property type="entry name" value="Helix hairpin bin"/>
    <property type="match status" value="1"/>
</dbReference>
<feature type="chain" id="PRO_5024426355" evidence="3">
    <location>
        <begin position="28"/>
        <end position="422"/>
    </location>
</feature>